<evidence type="ECO:0000256" key="12">
    <source>
        <dbReference type="ARBA" id="ARBA00036784"/>
    </source>
</evidence>
<keyword evidence="10 15" id="KW-0408">Iron</keyword>
<keyword evidence="3" id="KW-0150">Chloroplast</keyword>
<evidence type="ECO:0000256" key="1">
    <source>
        <dbReference type="ARBA" id="ARBA00004229"/>
    </source>
</evidence>
<keyword evidence="9" id="KW-0560">Oxidoreductase</keyword>
<keyword evidence="16" id="KW-1185">Reference proteome</keyword>
<keyword evidence="7" id="KW-0809">Transit peptide</keyword>
<evidence type="ECO:0000313" key="16">
    <source>
        <dbReference type="Proteomes" id="UP000189703"/>
    </source>
</evidence>
<accession>A0A1U7ZJN4</accession>
<dbReference type="AlphaFoldDB" id="A0A1U7ZJN4"/>
<keyword evidence="5 15" id="KW-0479">Metal-binding</keyword>
<sequence>MIPYGLEAPPFVPKANCLITDQIHDPYVVLQMGMSILLPKDVCVYQELDSSELDAQIIRNAMQAIGELHGHSSIARLLLFYARILFGIVDHTQGTGISNSGLVCFNRRLLAMFEDDLPYQVCITPSNDLETVSCYDFQGQLRSAMIVHPKLDPVSGKLFDLFYDVVQKPYLKYYSFSPDGWKSPDIEIPVDEPTMMHDFAITDRFMVIPNQ</sequence>
<dbReference type="GO" id="GO:0009688">
    <property type="term" value="P:abscisic acid biosynthetic process"/>
    <property type="evidence" value="ECO:0007669"/>
    <property type="project" value="UniProtKB-KW"/>
</dbReference>
<comment type="catalytic activity">
    <reaction evidence="11">
        <text>9-cis-violaxanthin + O2 = (3S,5R,6S)-5,6-epoxy-3-hydroxy-5,6-dihydro-12'-apo-beta-caroten-12'-al + 2-cis,4-trans-xanthoxin</text>
        <dbReference type="Rhea" id="RHEA:16541"/>
        <dbReference type="ChEBI" id="CHEBI:15379"/>
        <dbReference type="ChEBI" id="CHEBI:32304"/>
        <dbReference type="ChEBI" id="CHEBI:34597"/>
        <dbReference type="ChEBI" id="CHEBI:35305"/>
        <dbReference type="EC" id="1.13.11.51"/>
    </reaction>
</comment>
<organism evidence="16 17">
    <name type="scientific">Nelumbo nucifera</name>
    <name type="common">Sacred lotus</name>
    <dbReference type="NCBI Taxonomy" id="4432"/>
    <lineage>
        <taxon>Eukaryota</taxon>
        <taxon>Viridiplantae</taxon>
        <taxon>Streptophyta</taxon>
        <taxon>Embryophyta</taxon>
        <taxon>Tracheophyta</taxon>
        <taxon>Spermatophyta</taxon>
        <taxon>Magnoliopsida</taxon>
        <taxon>Proteales</taxon>
        <taxon>Nelumbonaceae</taxon>
        <taxon>Nelumbo</taxon>
    </lineage>
</organism>
<protein>
    <recommendedName>
        <fullName evidence="13">9-cis-epoxycarotenoid dioxygenase</fullName>
        <ecNumber evidence="13">1.13.11.51</ecNumber>
    </recommendedName>
</protein>
<feature type="binding site" evidence="15">
    <location>
        <position position="197"/>
    </location>
    <ligand>
        <name>Fe cation</name>
        <dbReference type="ChEBI" id="CHEBI:24875"/>
        <note>catalytic</note>
    </ligand>
</feature>
<dbReference type="GO" id="GO:0009507">
    <property type="term" value="C:chloroplast"/>
    <property type="evidence" value="ECO:0007669"/>
    <property type="project" value="UniProtKB-SubCell"/>
</dbReference>
<keyword evidence="6" id="KW-0937">Abscisic acid biosynthesis</keyword>
<comment type="subcellular location">
    <subcellularLocation>
        <location evidence="1">Plastid</location>
        <location evidence="1">Chloroplast</location>
    </subcellularLocation>
</comment>
<dbReference type="GeneID" id="104590933"/>
<name>A0A1U7ZJN4_NELNU</name>
<evidence type="ECO:0000256" key="7">
    <source>
        <dbReference type="ARBA" id="ARBA00022946"/>
    </source>
</evidence>
<comment type="similarity">
    <text evidence="2">Belongs to the carotenoid oxygenase family.</text>
</comment>
<evidence type="ECO:0000256" key="4">
    <source>
        <dbReference type="ARBA" id="ARBA00022640"/>
    </source>
</evidence>
<evidence type="ECO:0000256" key="8">
    <source>
        <dbReference type="ARBA" id="ARBA00022964"/>
    </source>
</evidence>
<evidence type="ECO:0000256" key="15">
    <source>
        <dbReference type="PIRSR" id="PIRSR604294-1"/>
    </source>
</evidence>
<dbReference type="InParanoid" id="A0A1U7ZJN4"/>
<evidence type="ECO:0000313" key="17">
    <source>
        <dbReference type="RefSeq" id="XP_010248010.1"/>
    </source>
</evidence>
<dbReference type="RefSeq" id="XP_010248010.1">
    <property type="nucleotide sequence ID" value="XM_010249708.1"/>
</dbReference>
<gene>
    <name evidence="17" type="primary">LOC104590933</name>
</gene>
<dbReference type="Proteomes" id="UP000189703">
    <property type="component" value="Unplaced"/>
</dbReference>
<evidence type="ECO:0000256" key="11">
    <source>
        <dbReference type="ARBA" id="ARBA00035929"/>
    </source>
</evidence>
<evidence type="ECO:0000256" key="9">
    <source>
        <dbReference type="ARBA" id="ARBA00023002"/>
    </source>
</evidence>
<dbReference type="GO" id="GO:0045549">
    <property type="term" value="F:9-cis-epoxycarotenoid dioxygenase activity"/>
    <property type="evidence" value="ECO:0007669"/>
    <property type="project" value="UniProtKB-EC"/>
</dbReference>
<dbReference type="EC" id="1.13.11.51" evidence="13"/>
<evidence type="ECO:0000256" key="6">
    <source>
        <dbReference type="ARBA" id="ARBA00022865"/>
    </source>
</evidence>
<dbReference type="OrthoDB" id="1609774at2759"/>
<dbReference type="PANTHER" id="PTHR10543">
    <property type="entry name" value="BETA-CAROTENE DIOXYGENASE"/>
    <property type="match status" value="1"/>
</dbReference>
<evidence type="ECO:0000256" key="3">
    <source>
        <dbReference type="ARBA" id="ARBA00022528"/>
    </source>
</evidence>
<keyword evidence="4" id="KW-0934">Plastid</keyword>
<reference evidence="17" key="1">
    <citation type="submission" date="2025-08" db="UniProtKB">
        <authorList>
            <consortium name="RefSeq"/>
        </authorList>
    </citation>
    <scope>IDENTIFICATION</scope>
</reference>
<evidence type="ECO:0000256" key="2">
    <source>
        <dbReference type="ARBA" id="ARBA00006787"/>
    </source>
</evidence>
<proteinExistence type="inferred from homology"/>
<evidence type="ECO:0000256" key="14">
    <source>
        <dbReference type="ARBA" id="ARBA00048369"/>
    </source>
</evidence>
<evidence type="ECO:0000256" key="13">
    <source>
        <dbReference type="ARBA" id="ARBA00039007"/>
    </source>
</evidence>
<dbReference type="eggNOG" id="KOG1285">
    <property type="taxonomic scope" value="Eukaryota"/>
</dbReference>
<comment type="catalytic activity">
    <reaction evidence="14">
        <text>a 9-cis-epoxycarotenoid + O2 = a 12'-apo-carotenal + 2-cis,4-trans-xanthoxin</text>
        <dbReference type="Rhea" id="RHEA:23328"/>
        <dbReference type="ChEBI" id="CHEBI:15379"/>
        <dbReference type="ChEBI" id="CHEBI:32304"/>
        <dbReference type="ChEBI" id="CHEBI:51972"/>
        <dbReference type="ChEBI" id="CHEBI:51973"/>
        <dbReference type="EC" id="1.13.11.51"/>
    </reaction>
</comment>
<dbReference type="OMA" id="FANHREL"/>
<dbReference type="PANTHER" id="PTHR10543:SF26">
    <property type="entry name" value="9-CIS-EPOXYCAROTENOID DIOXYGENASE NCED3, CHLOROPLASTIC"/>
    <property type="match status" value="1"/>
</dbReference>
<dbReference type="Pfam" id="PF03055">
    <property type="entry name" value="RPE65"/>
    <property type="match status" value="1"/>
</dbReference>
<evidence type="ECO:0000256" key="5">
    <source>
        <dbReference type="ARBA" id="ARBA00022723"/>
    </source>
</evidence>
<dbReference type="InterPro" id="IPR004294">
    <property type="entry name" value="Carotenoid_Oase"/>
</dbReference>
<dbReference type="GO" id="GO:0046872">
    <property type="term" value="F:metal ion binding"/>
    <property type="evidence" value="ECO:0007669"/>
    <property type="project" value="UniProtKB-KW"/>
</dbReference>
<dbReference type="KEGG" id="nnu:104590933"/>
<evidence type="ECO:0000256" key="10">
    <source>
        <dbReference type="ARBA" id="ARBA00023004"/>
    </source>
</evidence>
<comment type="catalytic activity">
    <reaction evidence="12">
        <text>9'-cis-neoxanthin + O2 = (3S,5R,6R)-3,5-dihydroxy-6,7-didehydro-5,6-dihydro-12'-apo-beta-caroten-12'-al + 2-cis,4-trans-xanthoxin</text>
        <dbReference type="Rhea" id="RHEA:19677"/>
        <dbReference type="ChEBI" id="CHEBI:15379"/>
        <dbReference type="ChEBI" id="CHEBI:32304"/>
        <dbReference type="ChEBI" id="CHEBI:34596"/>
        <dbReference type="ChEBI" id="CHEBI:35306"/>
        <dbReference type="EC" id="1.13.11.51"/>
    </reaction>
</comment>
<feature type="binding site" evidence="15">
    <location>
        <position position="148"/>
    </location>
    <ligand>
        <name>Fe cation</name>
        <dbReference type="ChEBI" id="CHEBI:24875"/>
        <note>catalytic</note>
    </ligand>
</feature>
<comment type="cofactor">
    <cofactor evidence="15">
        <name>Fe(2+)</name>
        <dbReference type="ChEBI" id="CHEBI:29033"/>
    </cofactor>
    <text evidence="15">Binds 1 Fe(2+) ion per subunit.</text>
</comment>
<keyword evidence="8" id="KW-0223">Dioxygenase</keyword>